<dbReference type="GO" id="GO:0005666">
    <property type="term" value="C:RNA polymerase III complex"/>
    <property type="evidence" value="ECO:0000318"/>
    <property type="project" value="GO_Central"/>
</dbReference>
<dbReference type="PANTHER" id="PTHR12709:SF1">
    <property type="entry name" value="DNA-DIRECTED RNA POLYMERASE III SUBUNIT RPC8"/>
    <property type="match status" value="1"/>
</dbReference>
<dbReference type="OrthoDB" id="10256606at2759"/>
<dbReference type="InterPro" id="IPR036898">
    <property type="entry name" value="RNA_pol_Rpb7-like_N_sf"/>
</dbReference>
<dbReference type="GO" id="GO:0006384">
    <property type="term" value="P:transcription initiation at RNA polymerase III promoter"/>
    <property type="evidence" value="ECO:0000318"/>
    <property type="project" value="GO_Central"/>
</dbReference>
<gene>
    <name evidence="8" type="ORF">SELMODRAFT_128885</name>
</gene>
<dbReference type="Proteomes" id="UP000001514">
    <property type="component" value="Unassembled WGS sequence"/>
</dbReference>
<keyword evidence="5" id="KW-0539">Nucleus</keyword>
<evidence type="ECO:0008006" key="10">
    <source>
        <dbReference type="Google" id="ProtNLM"/>
    </source>
</evidence>
<evidence type="ECO:0000256" key="3">
    <source>
        <dbReference type="ARBA" id="ARBA00022478"/>
    </source>
</evidence>
<evidence type="ECO:0000259" key="6">
    <source>
        <dbReference type="Pfam" id="PF03876"/>
    </source>
</evidence>
<dbReference type="Pfam" id="PF08292">
    <property type="entry name" value="RNA_pol_Rbc25"/>
    <property type="match status" value="1"/>
</dbReference>
<evidence type="ECO:0000259" key="7">
    <source>
        <dbReference type="Pfam" id="PF08292"/>
    </source>
</evidence>
<dbReference type="InParanoid" id="D8SZY2"/>
<evidence type="ECO:0000256" key="4">
    <source>
        <dbReference type="ARBA" id="ARBA00023163"/>
    </source>
</evidence>
<feature type="domain" description="RNA polymerase Rpb7-like N-terminal" evidence="6">
    <location>
        <begin position="8"/>
        <end position="64"/>
    </location>
</feature>
<dbReference type="InterPro" id="IPR045113">
    <property type="entry name" value="Rpb7-like"/>
</dbReference>
<dbReference type="KEGG" id="smo:SELMODRAFT_128885"/>
<feature type="domain" description="RNA polymerase III subunit Rpc25" evidence="7">
    <location>
        <begin position="83"/>
        <end position="187"/>
    </location>
</feature>
<dbReference type="SUPFAM" id="SSF88798">
    <property type="entry name" value="N-terminal, heterodimerisation domain of RBP7 (RpoE)"/>
    <property type="match status" value="1"/>
</dbReference>
<dbReference type="Pfam" id="PF03876">
    <property type="entry name" value="SHS2_Rpb7-N"/>
    <property type="match status" value="1"/>
</dbReference>
<dbReference type="SUPFAM" id="SSF50249">
    <property type="entry name" value="Nucleic acid-binding proteins"/>
    <property type="match status" value="1"/>
</dbReference>
<dbReference type="EMBL" id="GL377657">
    <property type="protein sequence ID" value="EFJ09983.1"/>
    <property type="molecule type" value="Genomic_DNA"/>
</dbReference>
<evidence type="ECO:0000256" key="2">
    <source>
        <dbReference type="ARBA" id="ARBA00009307"/>
    </source>
</evidence>
<dbReference type="eggNOG" id="KOG3297">
    <property type="taxonomic scope" value="Eukaryota"/>
</dbReference>
<evidence type="ECO:0000256" key="1">
    <source>
        <dbReference type="ARBA" id="ARBA00004123"/>
    </source>
</evidence>
<dbReference type="STRING" id="88036.D8SZY2"/>
<dbReference type="Gramene" id="EFJ09983">
    <property type="protein sequence ID" value="EFJ09983"/>
    <property type="gene ID" value="SELMODRAFT_128885"/>
</dbReference>
<dbReference type="PANTHER" id="PTHR12709">
    <property type="entry name" value="DNA-DIRECTED RNA POLYMERASE II, III"/>
    <property type="match status" value="1"/>
</dbReference>
<dbReference type="InterPro" id="IPR012340">
    <property type="entry name" value="NA-bd_OB-fold"/>
</dbReference>
<dbReference type="HOGENOM" id="CLU_073901_1_1_1"/>
<comment type="similarity">
    <text evidence="2">Belongs to the eukaryotic RPB7/RPC8 RNA polymerase subunit family.</text>
</comment>
<keyword evidence="4" id="KW-0804">Transcription</keyword>
<accession>D8SZY2</accession>
<comment type="subcellular location">
    <subcellularLocation>
        <location evidence="1">Nucleus</location>
    </subcellularLocation>
</comment>
<dbReference type="CDD" id="cd04330">
    <property type="entry name" value="RNAP_III_Rpc25_N"/>
    <property type="match status" value="1"/>
</dbReference>
<dbReference type="InterPro" id="IPR005576">
    <property type="entry name" value="Rpb7-like_N"/>
</dbReference>
<keyword evidence="3" id="KW-0240">DNA-directed RNA polymerase</keyword>
<reference evidence="8 9" key="1">
    <citation type="journal article" date="2011" name="Science">
        <title>The Selaginella genome identifies genetic changes associated with the evolution of vascular plants.</title>
        <authorList>
            <person name="Banks J.A."/>
            <person name="Nishiyama T."/>
            <person name="Hasebe M."/>
            <person name="Bowman J.L."/>
            <person name="Gribskov M."/>
            <person name="dePamphilis C."/>
            <person name="Albert V.A."/>
            <person name="Aono N."/>
            <person name="Aoyama T."/>
            <person name="Ambrose B.A."/>
            <person name="Ashton N.W."/>
            <person name="Axtell M.J."/>
            <person name="Barker E."/>
            <person name="Barker M.S."/>
            <person name="Bennetzen J.L."/>
            <person name="Bonawitz N.D."/>
            <person name="Chapple C."/>
            <person name="Cheng C."/>
            <person name="Correa L.G."/>
            <person name="Dacre M."/>
            <person name="DeBarry J."/>
            <person name="Dreyer I."/>
            <person name="Elias M."/>
            <person name="Engstrom E.M."/>
            <person name="Estelle M."/>
            <person name="Feng L."/>
            <person name="Finet C."/>
            <person name="Floyd S.K."/>
            <person name="Frommer W.B."/>
            <person name="Fujita T."/>
            <person name="Gramzow L."/>
            <person name="Gutensohn M."/>
            <person name="Harholt J."/>
            <person name="Hattori M."/>
            <person name="Heyl A."/>
            <person name="Hirai T."/>
            <person name="Hiwatashi Y."/>
            <person name="Ishikawa M."/>
            <person name="Iwata M."/>
            <person name="Karol K.G."/>
            <person name="Koehler B."/>
            <person name="Kolukisaoglu U."/>
            <person name="Kubo M."/>
            <person name="Kurata T."/>
            <person name="Lalonde S."/>
            <person name="Li K."/>
            <person name="Li Y."/>
            <person name="Litt A."/>
            <person name="Lyons E."/>
            <person name="Manning G."/>
            <person name="Maruyama T."/>
            <person name="Michael T.P."/>
            <person name="Mikami K."/>
            <person name="Miyazaki S."/>
            <person name="Morinaga S."/>
            <person name="Murata T."/>
            <person name="Mueller-Roeber B."/>
            <person name="Nelson D.R."/>
            <person name="Obara M."/>
            <person name="Oguri Y."/>
            <person name="Olmstead R.G."/>
            <person name="Onodera N."/>
            <person name="Petersen B.L."/>
            <person name="Pils B."/>
            <person name="Prigge M."/>
            <person name="Rensing S.A."/>
            <person name="Riano-Pachon D.M."/>
            <person name="Roberts A.W."/>
            <person name="Sato Y."/>
            <person name="Scheller H.V."/>
            <person name="Schulz B."/>
            <person name="Schulz C."/>
            <person name="Shakirov E.V."/>
            <person name="Shibagaki N."/>
            <person name="Shinohara N."/>
            <person name="Shippen D.E."/>
            <person name="Soerensen I."/>
            <person name="Sotooka R."/>
            <person name="Sugimoto N."/>
            <person name="Sugita M."/>
            <person name="Sumikawa N."/>
            <person name="Tanurdzic M."/>
            <person name="Theissen G."/>
            <person name="Ulvskov P."/>
            <person name="Wakazuki S."/>
            <person name="Weng J.K."/>
            <person name="Willats W.W."/>
            <person name="Wipf D."/>
            <person name="Wolf P.G."/>
            <person name="Yang L."/>
            <person name="Zimmer A.D."/>
            <person name="Zhu Q."/>
            <person name="Mitros T."/>
            <person name="Hellsten U."/>
            <person name="Loque D."/>
            <person name="Otillar R."/>
            <person name="Salamov A."/>
            <person name="Schmutz J."/>
            <person name="Shapiro H."/>
            <person name="Lindquist E."/>
            <person name="Lucas S."/>
            <person name="Rokhsar D."/>
            <person name="Grigoriev I.V."/>
        </authorList>
    </citation>
    <scope>NUCLEOTIDE SEQUENCE [LARGE SCALE GENOMIC DNA]</scope>
</reference>
<keyword evidence="9" id="KW-1185">Reference proteome</keyword>
<evidence type="ECO:0000313" key="9">
    <source>
        <dbReference type="Proteomes" id="UP000001514"/>
    </source>
</evidence>
<protein>
    <recommendedName>
        <fullName evidence="10">DNA-directed RNA polymerase III subunit RPC8</fullName>
    </recommendedName>
</protein>
<dbReference type="Gene3D" id="3.30.1490.120">
    <property type="entry name" value="RNA polymerase Rpb7-like, N-terminal domain"/>
    <property type="match status" value="1"/>
</dbReference>
<name>D8SZY2_SELML</name>
<sequence>MFVLSKLRDTLRIPPANLVLPLLDAITLEIHRLFLDKVVKDLGLCVSLYDIQSIEGGFVFPGDGAPTYTVEFQLVMFRPFPGEILVAKLKKCDKNGLVLSMGFFEDIIVPHHQLQQPSKFDENEKLWVWNYQENEMFMDLEEEVRFRVLKVRYPPIPLEQERDAQPFAPMEVIGDINSDGLGLVSWW</sequence>
<dbReference type="InterPro" id="IPR013238">
    <property type="entry name" value="RNA_pol_III_Rbc25"/>
</dbReference>
<dbReference type="FunCoup" id="D8SZY2">
    <property type="interactions" value="4429"/>
</dbReference>
<dbReference type="AlphaFoldDB" id="D8SZY2"/>
<dbReference type="OMA" id="LGPTLWW"/>
<evidence type="ECO:0000313" key="8">
    <source>
        <dbReference type="EMBL" id="EFJ09983.1"/>
    </source>
</evidence>
<dbReference type="FunFam" id="3.30.1490.120:FF:000002">
    <property type="entry name" value="DNA-directed RNA polymerase III subunit RPC8"/>
    <property type="match status" value="1"/>
</dbReference>
<evidence type="ECO:0000256" key="5">
    <source>
        <dbReference type="ARBA" id="ARBA00023242"/>
    </source>
</evidence>
<proteinExistence type="inferred from homology"/>
<organism evidence="9">
    <name type="scientific">Selaginella moellendorffii</name>
    <name type="common">Spikemoss</name>
    <dbReference type="NCBI Taxonomy" id="88036"/>
    <lineage>
        <taxon>Eukaryota</taxon>
        <taxon>Viridiplantae</taxon>
        <taxon>Streptophyta</taxon>
        <taxon>Embryophyta</taxon>
        <taxon>Tracheophyta</taxon>
        <taxon>Lycopodiopsida</taxon>
        <taxon>Selaginellales</taxon>
        <taxon>Selaginellaceae</taxon>
        <taxon>Selaginella</taxon>
    </lineage>
</organism>
<dbReference type="Gene3D" id="2.40.50.140">
    <property type="entry name" value="Nucleic acid-binding proteins"/>
    <property type="match status" value="1"/>
</dbReference>